<protein>
    <submittedName>
        <fullName evidence="3">Amidophosphoribosyltransferase-like protein</fullName>
    </submittedName>
</protein>
<evidence type="ECO:0000313" key="3">
    <source>
        <dbReference type="EMBL" id="KKT43647.1"/>
    </source>
</evidence>
<evidence type="ECO:0000313" key="4">
    <source>
        <dbReference type="Proteomes" id="UP000034051"/>
    </source>
</evidence>
<dbReference type="GO" id="GO:0016757">
    <property type="term" value="F:glycosyltransferase activity"/>
    <property type="evidence" value="ECO:0007669"/>
    <property type="project" value="UniProtKB-KW"/>
</dbReference>
<dbReference type="PANTHER" id="PTHR47505:SF1">
    <property type="entry name" value="DNA UTILIZATION PROTEIN YHGH"/>
    <property type="match status" value="1"/>
</dbReference>
<dbReference type="PANTHER" id="PTHR47505">
    <property type="entry name" value="DNA UTILIZATION PROTEIN YHGH"/>
    <property type="match status" value="1"/>
</dbReference>
<keyword evidence="3" id="KW-0328">Glycosyltransferase</keyword>
<comment type="similarity">
    <text evidence="1">Belongs to the ComF/GntX family.</text>
</comment>
<dbReference type="SUPFAM" id="SSF53271">
    <property type="entry name" value="PRTase-like"/>
    <property type="match status" value="1"/>
</dbReference>
<dbReference type="Pfam" id="PF00156">
    <property type="entry name" value="Pribosyltran"/>
    <property type="match status" value="1"/>
</dbReference>
<gene>
    <name evidence="3" type="ORF">UW32_C0001G0239</name>
</gene>
<feature type="domain" description="Phosphoribosyltransferase" evidence="2">
    <location>
        <begin position="210"/>
        <end position="264"/>
    </location>
</feature>
<dbReference type="Proteomes" id="UP000034051">
    <property type="component" value="Unassembled WGS sequence"/>
</dbReference>
<sequence length="267" mass="29860">MRSKTLYHILYYRIMKNGKLNHLFSLSTRMSRIALDILFPPLCAQCEVYLDSGVEPICKPCYQAIIKNSALICPICTARIANNKRTCNHSEKLSAQFPYLLGAAAQYSDPIVRSCIHQCKYEKVHALTKTLSLLLITYAQGLDPQPRIFTTNPIIVPIPLHTSKEHTRGFNQSAYIAQAFAHAMHFPYDELLVKCINNDPQAKEKTHAERFARMHGAFAIPRPDAVRNKNIILIDDVSTSGATLSEAARTLKRAGAKQILALVIAKA</sequence>
<proteinExistence type="inferred from homology"/>
<dbReference type="InterPro" id="IPR000836">
    <property type="entry name" value="PRTase_dom"/>
</dbReference>
<dbReference type="Gene3D" id="3.40.50.2020">
    <property type="match status" value="1"/>
</dbReference>
<reference evidence="3 4" key="1">
    <citation type="journal article" date="2015" name="Nature">
        <title>rRNA introns, odd ribosomes, and small enigmatic genomes across a large radiation of phyla.</title>
        <authorList>
            <person name="Brown C.T."/>
            <person name="Hug L.A."/>
            <person name="Thomas B.C."/>
            <person name="Sharon I."/>
            <person name="Castelle C.J."/>
            <person name="Singh A."/>
            <person name="Wilkins M.J."/>
            <person name="Williams K.H."/>
            <person name="Banfield J.F."/>
        </authorList>
    </citation>
    <scope>NUCLEOTIDE SEQUENCE [LARGE SCALE GENOMIC DNA]</scope>
</reference>
<dbReference type="CDD" id="cd06223">
    <property type="entry name" value="PRTases_typeI"/>
    <property type="match status" value="1"/>
</dbReference>
<dbReference type="AlphaFoldDB" id="A0A0G1JI49"/>
<dbReference type="EMBL" id="LCHW01000001">
    <property type="protein sequence ID" value="KKT43647.1"/>
    <property type="molecule type" value="Genomic_DNA"/>
</dbReference>
<comment type="caution">
    <text evidence="3">The sequence shown here is derived from an EMBL/GenBank/DDBJ whole genome shotgun (WGS) entry which is preliminary data.</text>
</comment>
<accession>A0A0G1JI49</accession>
<keyword evidence="3" id="KW-0808">Transferase</keyword>
<evidence type="ECO:0000256" key="1">
    <source>
        <dbReference type="ARBA" id="ARBA00008007"/>
    </source>
</evidence>
<dbReference type="InterPro" id="IPR051910">
    <property type="entry name" value="ComF/GntX_DNA_util-trans"/>
</dbReference>
<dbReference type="InterPro" id="IPR029057">
    <property type="entry name" value="PRTase-like"/>
</dbReference>
<evidence type="ECO:0000259" key="2">
    <source>
        <dbReference type="Pfam" id="PF00156"/>
    </source>
</evidence>
<name>A0A0G1JI49_9BACT</name>
<organism evidence="3 4">
    <name type="scientific">Candidatus Wolfebacteria bacterium GW2011_GWE2_44_13</name>
    <dbReference type="NCBI Taxonomy" id="1619017"/>
    <lineage>
        <taxon>Bacteria</taxon>
        <taxon>Candidatus Wolfeibacteriota</taxon>
    </lineage>
</organism>